<organism evidence="10 11">
    <name type="scientific">Papiliotrema laurentii</name>
    <name type="common">Cryptococcus laurentii</name>
    <dbReference type="NCBI Taxonomy" id="5418"/>
    <lineage>
        <taxon>Eukaryota</taxon>
        <taxon>Fungi</taxon>
        <taxon>Dikarya</taxon>
        <taxon>Basidiomycota</taxon>
        <taxon>Agaricomycotina</taxon>
        <taxon>Tremellomycetes</taxon>
        <taxon>Tremellales</taxon>
        <taxon>Rhynchogastremaceae</taxon>
        <taxon>Papiliotrema</taxon>
    </lineage>
</organism>
<dbReference type="GO" id="GO:0032040">
    <property type="term" value="C:small-subunit processome"/>
    <property type="evidence" value="ECO:0007669"/>
    <property type="project" value="TreeGrafter"/>
</dbReference>
<comment type="subcellular location">
    <subcellularLocation>
        <location evidence="1 8">Nucleus</location>
        <location evidence="1 8">Nucleolus</location>
    </subcellularLocation>
</comment>
<dbReference type="Proteomes" id="UP001182556">
    <property type="component" value="Unassembled WGS sequence"/>
</dbReference>
<evidence type="ECO:0000256" key="8">
    <source>
        <dbReference type="RuleBase" id="RU367065"/>
    </source>
</evidence>
<dbReference type="InterPro" id="IPR040191">
    <property type="entry name" value="UTP10"/>
</dbReference>
<evidence type="ECO:0000256" key="6">
    <source>
        <dbReference type="ARBA" id="ARBA00023242"/>
    </source>
</evidence>
<evidence type="ECO:0000259" key="9">
    <source>
        <dbReference type="SMART" id="SM01036"/>
    </source>
</evidence>
<dbReference type="GO" id="GO:0000462">
    <property type="term" value="P:maturation of SSU-rRNA from tricistronic rRNA transcript (SSU-rRNA, 5.8S rRNA, LSU-rRNA)"/>
    <property type="evidence" value="ECO:0007669"/>
    <property type="project" value="TreeGrafter"/>
</dbReference>
<evidence type="ECO:0000256" key="1">
    <source>
        <dbReference type="ARBA" id="ARBA00004604"/>
    </source>
</evidence>
<keyword evidence="7 8" id="KW-0687">Ribonucleoprotein</keyword>
<evidence type="ECO:0000313" key="11">
    <source>
        <dbReference type="Proteomes" id="UP001182556"/>
    </source>
</evidence>
<comment type="function">
    <text evidence="8">Involved in nucleolar processing of pre-18S ribosomal RNA.</text>
</comment>
<dbReference type="SUPFAM" id="SSF48371">
    <property type="entry name" value="ARM repeat"/>
    <property type="match status" value="1"/>
</dbReference>
<dbReference type="PANTHER" id="PTHR13457">
    <property type="entry name" value="BAP28"/>
    <property type="match status" value="1"/>
</dbReference>
<dbReference type="EMBL" id="JAODAN010000006">
    <property type="protein sequence ID" value="KAK1923672.1"/>
    <property type="molecule type" value="Genomic_DNA"/>
</dbReference>
<protein>
    <recommendedName>
        <fullName evidence="3 8">U3 small nucleolar RNA-associated protein 10</fullName>
    </recommendedName>
</protein>
<comment type="subunit">
    <text evidence="8">Component of the ribosomal small subunit (SSU) processome.</text>
</comment>
<evidence type="ECO:0000256" key="5">
    <source>
        <dbReference type="ARBA" id="ARBA00022552"/>
    </source>
</evidence>
<dbReference type="InterPro" id="IPR056473">
    <property type="entry name" value="HEAT_Utp10/HEAT1"/>
</dbReference>
<dbReference type="Pfam" id="PF08146">
    <property type="entry name" value="BP28CT"/>
    <property type="match status" value="1"/>
</dbReference>
<dbReference type="Gene3D" id="1.25.10.10">
    <property type="entry name" value="Leucine-rich Repeat Variant"/>
    <property type="match status" value="1"/>
</dbReference>
<evidence type="ECO:0000256" key="4">
    <source>
        <dbReference type="ARBA" id="ARBA00022517"/>
    </source>
</evidence>
<dbReference type="GO" id="GO:0030686">
    <property type="term" value="C:90S preribosome"/>
    <property type="evidence" value="ECO:0007669"/>
    <property type="project" value="TreeGrafter"/>
</dbReference>
<keyword evidence="5 8" id="KW-0698">rRNA processing</keyword>
<dbReference type="InterPro" id="IPR012954">
    <property type="entry name" value="BP28_C_dom"/>
</dbReference>
<feature type="domain" description="BP28 C-terminal" evidence="9">
    <location>
        <begin position="1707"/>
        <end position="1859"/>
    </location>
</feature>
<evidence type="ECO:0000256" key="7">
    <source>
        <dbReference type="ARBA" id="ARBA00023274"/>
    </source>
</evidence>
<dbReference type="SMART" id="SM01036">
    <property type="entry name" value="BP28CT"/>
    <property type="match status" value="1"/>
</dbReference>
<dbReference type="GO" id="GO:0034455">
    <property type="term" value="C:t-UTP complex"/>
    <property type="evidence" value="ECO:0007669"/>
    <property type="project" value="TreeGrafter"/>
</dbReference>
<proteinExistence type="inferred from homology"/>
<dbReference type="Pfam" id="PF23243">
    <property type="entry name" value="HEAT_HEATR1"/>
    <property type="match status" value="1"/>
</dbReference>
<gene>
    <name evidence="10" type="ORF">DB88DRAFT_492040</name>
</gene>
<dbReference type="GO" id="GO:0030515">
    <property type="term" value="F:snoRNA binding"/>
    <property type="evidence" value="ECO:0007669"/>
    <property type="project" value="TreeGrafter"/>
</dbReference>
<comment type="similarity">
    <text evidence="2 8">Belongs to the HEATR1/UTP10 family.</text>
</comment>
<comment type="caution">
    <text evidence="10">The sequence shown here is derived from an EMBL/GenBank/DDBJ whole genome shotgun (WGS) entry which is preliminary data.</text>
</comment>
<evidence type="ECO:0000256" key="3">
    <source>
        <dbReference type="ARBA" id="ARBA00015399"/>
    </source>
</evidence>
<keyword evidence="4 8" id="KW-0690">Ribosome biogenesis</keyword>
<accession>A0AAD9CX39</accession>
<dbReference type="GO" id="GO:0045943">
    <property type="term" value="P:positive regulation of transcription by RNA polymerase I"/>
    <property type="evidence" value="ECO:0007669"/>
    <property type="project" value="TreeGrafter"/>
</dbReference>
<keyword evidence="6 8" id="KW-0539">Nucleus</keyword>
<dbReference type="PANTHER" id="PTHR13457:SF1">
    <property type="entry name" value="HEAT REPEAT-CONTAINING PROTEIN 1"/>
    <property type="match status" value="1"/>
</dbReference>
<sequence>MSSLASQLQSIASIDASRLTSRGGHPSSKSYLFPPKDAATHDLDAIYALGISGFEEVVSLDPEFQQFEDELFSENAKGNDRMMLNAEENQQLDEVLGRCLRRLGRWIGLMAGGKCIEWLVRRFRVHEMNAEALLQAFLPYHSSPNFARMLAILTIPKESVYFVPFAPLVAKSQPIPRSYISDVISPEKEKSLRLLNDVASMVTVALKEGVAHRALLAFWTGVMVDLLEKARTGRSVGEGLVKVLVEVFAEILSTRNGGKDVNSAVYPPLILLTRSVHLADGPFEVLVSALLTPDTGAEVSQRLFTLLIILNDRKGWEGSLGEHGPEHLAKIPQLGQMLAAVLEKYDFVHALSVVLPVMVERVDLHQSNLAEVVDSGLLPSSLAKVVASKALSLGSSSRTTPQFKSICQEIIASLRERNPEAVDSAALETPDIDTSLVARPDGETAMLNILSADISARVQGLEALLSPYLLSSLDDVSDEDKQSLSSALISRLADTDIPVLDSLYKSTRHKDIIARVSTVDDILGAIERSFVVDKISEDVILRHLEFAVNELVNARPEAADSVFEKILFPILLPLQGRALSAKGWSLINTSALKTHHPLTKALADANVASPLDIASQIALALLSSEEQRSTVPFIVSNLDSDVASSRLLAYLVLIQLLESSKANLFVSLQILEKLHIHLTGPLLHDFEEAIDPVSSKLVQAIISKPKAPRTTQRAMIGLFAALTKVARPQAEVFSLSSTSSEYKQFAAEIYTWANSNILPLELSKQLLRSVFAQLGEDALLFLASIWVSTAKPAGLRATALRHALAYVRAHDSAAGAVVDFQLIVPALLVALQDADKPTRAAALAVLSAVYEISKGADNVYALDDIYGERSGSVQLIKQGDLKAYLQHLVEASEKILIDADQVKLAHIARLGGHPHENKKDAAGRRAIIGALLSHVSAWQDIHARLVLLRILSGVQDQAVLRGVLPLLIATSSTEKEWISHVNTKQRDSYLDFLFSSLDAKSAAVLQEEDARGWKFFKALLRPVNTDSLALQLRSISLDRMEKGLFQAISSTHKTEYIEELLESLLLVSTDEALHTKAVLANLRLDPAAIISLIDALLQPLEVSAHRKKQKQDETSDLERSEKAITFLTVFIESRDWAVIQPNAHMLASLMGVLSLLLARRQSVKEGIDYLEQEILGAILAVLERVTDATEVQRAHVGIEVIIKVIRASSNPRTSQRALLVASELARLIPEAVLHNVMPIFTFMGASDLQRDDAYSFGVVEKTVQRIVPVMAKSLRAKAQNKIDLYRDSKTFITIFTDMASRLPRHRTLPFFVHLVKSLGPEDYLAPISMLLVDRSTTKAGRGGNTASQAMELPHGVAAAFDVDTRLEVVLDVVAEVSRLVSDTFKSDNEVKEAFLHIPDAESDRVLRQLTALLSFAQTLARSLIGKACDQSLAEAVVKNLLVLAGTLPQTPVLNSGVPAAVQSCLGTSMQLLSAQKFLGVVLTLLKGDNEQDITVALNILVDRLPRVKPEIRAQNSATVSEIVKRCSSLVGPNSHVNGASLSALHAMASTAQKSEDGALAASIPSWVGQVGKLAEVADQIALLSLLEIATRHLGSRVIPFIQAMVQVTLSLSTASSSVVRQSFALQSALLDVVPTFIGSKQLHVMLRHAFGGQEGSKEVIASAAKKIPTKTAFPVVMDLWKSVQSESAAVLSGFFDLLRLVLRNADRAALPSLIKPVFAFFLDVFDLRHRLQLKGVSRDSINAVESSAIGSFLELVTKLNEASFKPLFVRLYDWAVVDLAEGKAVDDGRLIERRTVLIHVMMGLLTKFKSILSPYIGTLQSHIEELLAAYQDGQITDEPLLVLLLDLLAKSFDVDDGAYWTDALHKTMIPLLVNLLDTPLTSSETISEHLADCLGSLAGSTTTESVLKTLNTSICLATRSDIVSCRLASLAALEAIWTRQSDELATFVQETVGEFLSELVEDENSDVEALARKVLAKIEAVTGDLAEYLD</sequence>
<reference evidence="10" key="1">
    <citation type="submission" date="2023-02" db="EMBL/GenBank/DDBJ databases">
        <title>Identification and recombinant expression of a fungal hydrolase from Papiliotrema laurentii that hydrolyzes apple cutin and clears colloidal polyester polyurethane.</title>
        <authorList>
            <consortium name="DOE Joint Genome Institute"/>
            <person name="Roman V.A."/>
            <person name="Bojanowski C."/>
            <person name="Crable B.R."/>
            <person name="Wagner D.N."/>
            <person name="Hung C.S."/>
            <person name="Nadeau L.J."/>
            <person name="Schratz L."/>
            <person name="Haridas S."/>
            <person name="Pangilinan J."/>
            <person name="Lipzen A."/>
            <person name="Na H."/>
            <person name="Yan M."/>
            <person name="Ng V."/>
            <person name="Grigoriev I.V."/>
            <person name="Spatafora J.W."/>
            <person name="Barlow D."/>
            <person name="Biffinger J."/>
            <person name="Kelley-Loughnane N."/>
            <person name="Varaljay V.A."/>
            <person name="Crookes-Goodson W.J."/>
        </authorList>
    </citation>
    <scope>NUCLEOTIDE SEQUENCE</scope>
    <source>
        <strain evidence="10">5307AH</strain>
    </source>
</reference>
<name>A0AAD9CX39_PAPLA</name>
<dbReference type="InterPro" id="IPR011989">
    <property type="entry name" value="ARM-like"/>
</dbReference>
<evidence type="ECO:0000313" key="10">
    <source>
        <dbReference type="EMBL" id="KAK1923672.1"/>
    </source>
</evidence>
<dbReference type="InterPro" id="IPR016024">
    <property type="entry name" value="ARM-type_fold"/>
</dbReference>
<keyword evidence="11" id="KW-1185">Reference proteome</keyword>
<evidence type="ECO:0000256" key="2">
    <source>
        <dbReference type="ARBA" id="ARBA00010559"/>
    </source>
</evidence>